<keyword evidence="3" id="KW-1185">Reference proteome</keyword>
<name>A0ABT9ZX84_9BACI</name>
<feature type="transmembrane region" description="Helical" evidence="1">
    <location>
        <begin position="86"/>
        <end position="109"/>
    </location>
</feature>
<comment type="caution">
    <text evidence="2">The sequence shown here is derived from an EMBL/GenBank/DDBJ whole genome shotgun (WGS) entry which is preliminary data.</text>
</comment>
<accession>A0ABT9ZX84</accession>
<evidence type="ECO:0000256" key="1">
    <source>
        <dbReference type="SAM" id="Phobius"/>
    </source>
</evidence>
<keyword evidence="1" id="KW-0812">Transmembrane</keyword>
<proteinExistence type="predicted"/>
<feature type="transmembrane region" description="Helical" evidence="1">
    <location>
        <begin position="38"/>
        <end position="59"/>
    </location>
</feature>
<evidence type="ECO:0008006" key="4">
    <source>
        <dbReference type="Google" id="ProtNLM"/>
    </source>
</evidence>
<feature type="transmembrane region" description="Helical" evidence="1">
    <location>
        <begin position="6"/>
        <end position="31"/>
    </location>
</feature>
<evidence type="ECO:0000313" key="2">
    <source>
        <dbReference type="EMBL" id="MDQ0255838.1"/>
    </source>
</evidence>
<dbReference type="EMBL" id="JAUSUG010000013">
    <property type="protein sequence ID" value="MDQ0255838.1"/>
    <property type="molecule type" value="Genomic_DNA"/>
</dbReference>
<sequence length="119" mass="13210">MIESVPFSYVLQGAVTFSLWIIFVMTLVLFFSTLMKSTAAVAFLSLGVTIIISLLSSIVPEIMRWSPSMLVSHSHMFFQTGSGGEAFFLSVSITFLLIITMVVTESYVFQQKEIAIHTT</sequence>
<keyword evidence="1" id="KW-1133">Transmembrane helix</keyword>
<organism evidence="2 3">
    <name type="scientific">Evansella vedderi</name>
    <dbReference type="NCBI Taxonomy" id="38282"/>
    <lineage>
        <taxon>Bacteria</taxon>
        <taxon>Bacillati</taxon>
        <taxon>Bacillota</taxon>
        <taxon>Bacilli</taxon>
        <taxon>Bacillales</taxon>
        <taxon>Bacillaceae</taxon>
        <taxon>Evansella</taxon>
    </lineage>
</organism>
<dbReference type="RefSeq" id="WP_307327043.1">
    <property type="nucleotide sequence ID" value="NZ_JAUSUG010000013.1"/>
</dbReference>
<keyword evidence="1" id="KW-0472">Membrane</keyword>
<evidence type="ECO:0000313" key="3">
    <source>
        <dbReference type="Proteomes" id="UP001230005"/>
    </source>
</evidence>
<protein>
    <recommendedName>
        <fullName evidence="4">NADH dehydrogenase subunit 6</fullName>
    </recommendedName>
</protein>
<gene>
    <name evidence="2" type="ORF">J2S74_003222</name>
</gene>
<reference evidence="2 3" key="1">
    <citation type="submission" date="2023-07" db="EMBL/GenBank/DDBJ databases">
        <title>Genomic Encyclopedia of Type Strains, Phase IV (KMG-IV): sequencing the most valuable type-strain genomes for metagenomic binning, comparative biology and taxonomic classification.</title>
        <authorList>
            <person name="Goeker M."/>
        </authorList>
    </citation>
    <scope>NUCLEOTIDE SEQUENCE [LARGE SCALE GENOMIC DNA]</scope>
    <source>
        <strain evidence="2 3">DSM 9768</strain>
    </source>
</reference>
<dbReference type="Proteomes" id="UP001230005">
    <property type="component" value="Unassembled WGS sequence"/>
</dbReference>